<gene>
    <name evidence="2" type="ORF">MTY_2234</name>
</gene>
<dbReference type="AlphaFoldDB" id="A0A0S6UH43"/>
<evidence type="ECO:0000256" key="1">
    <source>
        <dbReference type="SAM" id="MobiDB-lite"/>
    </source>
</evidence>
<reference evidence="2" key="1">
    <citation type="journal article" date="2014" name="Gene">
        <title>Genome-guided analysis of transformation efficiency and carbon dioxide assimilation by Moorella thermoacetica Y72.</title>
        <authorList>
            <person name="Tsukahara K."/>
            <person name="Kita A."/>
            <person name="Nakashimada Y."/>
            <person name="Hoshino T."/>
            <person name="Murakami K."/>
        </authorList>
    </citation>
    <scope>NUCLEOTIDE SEQUENCE [LARGE SCALE GENOMIC DNA]</scope>
    <source>
        <strain evidence="2">Y72</strain>
    </source>
</reference>
<accession>A0A0S6UH43</accession>
<feature type="region of interest" description="Disordered" evidence="1">
    <location>
        <begin position="1"/>
        <end position="31"/>
    </location>
</feature>
<protein>
    <submittedName>
        <fullName evidence="2">FOG: Glucan-binding domain</fullName>
    </submittedName>
</protein>
<organism evidence="2">
    <name type="scientific">Moorella thermoacetica Y72</name>
    <dbReference type="NCBI Taxonomy" id="1325331"/>
    <lineage>
        <taxon>Bacteria</taxon>
        <taxon>Bacillati</taxon>
        <taxon>Bacillota</taxon>
        <taxon>Clostridia</taxon>
        <taxon>Neomoorellales</taxon>
        <taxon>Neomoorellaceae</taxon>
        <taxon>Neomoorella</taxon>
    </lineage>
</organism>
<sequence>MRFFIPQQPTVNPSPGQQARPEGEVPAGDIPLPQPAPVCEVRPGVMARLYPARPACREAGYCRWLSEADCELYPAAGEEGLMQCRERV</sequence>
<feature type="compositionally biased region" description="Polar residues" evidence="1">
    <location>
        <begin position="7"/>
        <end position="17"/>
    </location>
</feature>
<name>A0A0S6UH43_NEOTH</name>
<evidence type="ECO:0000313" key="2">
    <source>
        <dbReference type="EMBL" id="GAF26894.1"/>
    </source>
</evidence>
<proteinExistence type="predicted"/>
<dbReference type="EMBL" id="DF238840">
    <property type="protein sequence ID" value="GAF26894.1"/>
    <property type="molecule type" value="Genomic_DNA"/>
</dbReference>
<dbReference type="Proteomes" id="UP000063718">
    <property type="component" value="Unassembled WGS sequence"/>
</dbReference>
<dbReference type="RefSeq" id="WP_025774611.1">
    <property type="nucleotide sequence ID" value="NZ_DF238840.1"/>
</dbReference>